<dbReference type="PROSITE" id="PS51199">
    <property type="entry name" value="SF4_HELICASE"/>
    <property type="match status" value="1"/>
</dbReference>
<dbReference type="NCBIfam" id="TIGR00665">
    <property type="entry name" value="DnaB"/>
    <property type="match status" value="1"/>
</dbReference>
<comment type="similarity">
    <text evidence="1">Belongs to the helicase family. DnaB subfamily.</text>
</comment>
<name>A0A6J6EET0_9ZZZZ</name>
<evidence type="ECO:0000256" key="8">
    <source>
        <dbReference type="ARBA" id="ARBA00023125"/>
    </source>
</evidence>
<evidence type="ECO:0000256" key="3">
    <source>
        <dbReference type="ARBA" id="ARBA00022705"/>
    </source>
</evidence>
<keyword evidence="5" id="KW-0378">Hydrolase</keyword>
<dbReference type="InterPro" id="IPR020588">
    <property type="entry name" value="RecA_ATP-bd"/>
</dbReference>
<evidence type="ECO:0000256" key="7">
    <source>
        <dbReference type="ARBA" id="ARBA00022840"/>
    </source>
</evidence>
<evidence type="ECO:0000256" key="2">
    <source>
        <dbReference type="ARBA" id="ARBA00022515"/>
    </source>
</evidence>
<evidence type="ECO:0000313" key="14">
    <source>
        <dbReference type="EMBL" id="CAB4571588.1"/>
    </source>
</evidence>
<reference evidence="14" key="1">
    <citation type="submission" date="2020-05" db="EMBL/GenBank/DDBJ databases">
        <authorList>
            <person name="Chiriac C."/>
            <person name="Salcher M."/>
            <person name="Ghai R."/>
            <person name="Kavagutti S V."/>
        </authorList>
    </citation>
    <scope>NUCLEOTIDE SEQUENCE</scope>
</reference>
<evidence type="ECO:0000256" key="9">
    <source>
        <dbReference type="ARBA" id="ARBA00023235"/>
    </source>
</evidence>
<keyword evidence="3" id="KW-0235">DNA replication</keyword>
<dbReference type="GO" id="GO:0006281">
    <property type="term" value="P:DNA repair"/>
    <property type="evidence" value="ECO:0007669"/>
    <property type="project" value="InterPro"/>
</dbReference>
<dbReference type="EC" id="5.6.2.3" evidence="10"/>
<dbReference type="InterPro" id="IPR007694">
    <property type="entry name" value="DNA_helicase_DnaB-like_C"/>
</dbReference>
<comment type="catalytic activity">
    <reaction evidence="11">
        <text>ATP + H2O = ADP + phosphate + H(+)</text>
        <dbReference type="Rhea" id="RHEA:13065"/>
        <dbReference type="ChEBI" id="CHEBI:15377"/>
        <dbReference type="ChEBI" id="CHEBI:15378"/>
        <dbReference type="ChEBI" id="CHEBI:30616"/>
        <dbReference type="ChEBI" id="CHEBI:43474"/>
        <dbReference type="ChEBI" id="CHEBI:456216"/>
        <dbReference type="EC" id="5.6.2.3"/>
    </reaction>
</comment>
<keyword evidence="8" id="KW-0238">DNA-binding</keyword>
<evidence type="ECO:0000256" key="10">
    <source>
        <dbReference type="ARBA" id="ARBA00044969"/>
    </source>
</evidence>
<dbReference type="PANTHER" id="PTHR30153">
    <property type="entry name" value="REPLICATIVE DNA HELICASE DNAB"/>
    <property type="match status" value="1"/>
</dbReference>
<keyword evidence="7" id="KW-0067">ATP-binding</keyword>
<dbReference type="InterPro" id="IPR016136">
    <property type="entry name" value="DNA_helicase_N/primase_C"/>
</dbReference>
<dbReference type="FunFam" id="3.40.50.300:FF:000351">
    <property type="entry name" value="Replicative DNA helicase"/>
    <property type="match status" value="1"/>
</dbReference>
<gene>
    <name evidence="14" type="ORF">UFOPK1693_00751</name>
</gene>
<dbReference type="NCBIfam" id="NF004384">
    <property type="entry name" value="PRK05748.1"/>
    <property type="match status" value="1"/>
</dbReference>
<keyword evidence="9" id="KW-0413">Isomerase</keyword>
<feature type="domain" description="SF4 helicase" evidence="13">
    <location>
        <begin position="184"/>
        <end position="447"/>
    </location>
</feature>
<dbReference type="EMBL" id="CAEZTO010000009">
    <property type="protein sequence ID" value="CAB4571588.1"/>
    <property type="molecule type" value="Genomic_DNA"/>
</dbReference>
<dbReference type="GO" id="GO:0005524">
    <property type="term" value="F:ATP binding"/>
    <property type="evidence" value="ECO:0007669"/>
    <property type="project" value="UniProtKB-KW"/>
</dbReference>
<dbReference type="InterPro" id="IPR036185">
    <property type="entry name" value="DNA_heli_DnaB-like_N_sf"/>
</dbReference>
<dbReference type="Pfam" id="PF03796">
    <property type="entry name" value="DnaB_C"/>
    <property type="match status" value="1"/>
</dbReference>
<dbReference type="Gene3D" id="3.40.50.300">
    <property type="entry name" value="P-loop containing nucleotide triphosphate hydrolases"/>
    <property type="match status" value="1"/>
</dbReference>
<dbReference type="GO" id="GO:0005829">
    <property type="term" value="C:cytosol"/>
    <property type="evidence" value="ECO:0007669"/>
    <property type="project" value="TreeGrafter"/>
</dbReference>
<dbReference type="GO" id="GO:0006269">
    <property type="term" value="P:DNA replication, synthesis of primer"/>
    <property type="evidence" value="ECO:0007669"/>
    <property type="project" value="UniProtKB-KW"/>
</dbReference>
<evidence type="ECO:0000256" key="5">
    <source>
        <dbReference type="ARBA" id="ARBA00022801"/>
    </source>
</evidence>
<dbReference type="GO" id="GO:1990077">
    <property type="term" value="C:primosome complex"/>
    <property type="evidence" value="ECO:0007669"/>
    <property type="project" value="UniProtKB-KW"/>
</dbReference>
<dbReference type="SUPFAM" id="SSF48024">
    <property type="entry name" value="N-terminal domain of DnaB helicase"/>
    <property type="match status" value="1"/>
</dbReference>
<proteinExistence type="inferred from homology"/>
<protein>
    <recommendedName>
        <fullName evidence="10">DNA 5'-3' helicase</fullName>
        <ecNumber evidence="10">5.6.2.3</ecNumber>
    </recommendedName>
</protein>
<dbReference type="SUPFAM" id="SSF52540">
    <property type="entry name" value="P-loop containing nucleoside triphosphate hydrolases"/>
    <property type="match status" value="1"/>
</dbReference>
<dbReference type="InterPro" id="IPR027417">
    <property type="entry name" value="P-loop_NTPase"/>
</dbReference>
<dbReference type="AlphaFoldDB" id="A0A6J6EET0"/>
<evidence type="ECO:0000256" key="4">
    <source>
        <dbReference type="ARBA" id="ARBA00022741"/>
    </source>
</evidence>
<dbReference type="Gene3D" id="1.10.860.10">
    <property type="entry name" value="DNAb Helicase, Chain A"/>
    <property type="match status" value="1"/>
</dbReference>
<keyword evidence="4" id="KW-0547">Nucleotide-binding</keyword>
<feature type="domain" description="RecA family profile 1" evidence="12">
    <location>
        <begin position="187"/>
        <end position="367"/>
    </location>
</feature>
<evidence type="ECO:0000256" key="6">
    <source>
        <dbReference type="ARBA" id="ARBA00022806"/>
    </source>
</evidence>
<dbReference type="PROSITE" id="PS50162">
    <property type="entry name" value="RECA_2"/>
    <property type="match status" value="1"/>
</dbReference>
<dbReference type="GO" id="GO:0140664">
    <property type="term" value="F:ATP-dependent DNA damage sensor activity"/>
    <property type="evidence" value="ECO:0007669"/>
    <property type="project" value="InterPro"/>
</dbReference>
<evidence type="ECO:0000259" key="13">
    <source>
        <dbReference type="PROSITE" id="PS51199"/>
    </source>
</evidence>
<evidence type="ECO:0000259" key="12">
    <source>
        <dbReference type="PROSITE" id="PS50162"/>
    </source>
</evidence>
<sequence>MSMLAPVPMGDARVIPHNIEAEQSALGGMLLSQEAVADVLEVVTGSDFYAPKHELIFNAIIYLFGRGEPTDVIAVTDYLNKQGNLLKAGGADYLHSLSSFVPTAANAGYYAKIVADKAILRRLIDAGTRIAQSGYESQGEVEDLVNQAQSEVFAVVSQTAKEDYVGLSESIDYAIRDIESAQNRGGALTGVPTGFTNLDTYTHGFHGGQLVIVAARPSVGKSTFALDIARNAAIKNNQATIFFSLEMGRSEIAMRMLSAESGIYLQSMRKGTLTEGDWAKLAAVRGKINDAPLYIDDSPNMSLVEIRAKCRRLTQQVQLKMVVIDYIQLMTSGKKVESRQQEVSEFSRALKLLSKELGVPVVALSQLNRQAEQTKDKRPELSQLRESGSLEQDADVVILLHREGLFEKDHPRAGEADLILAKQRNGPTGTVTVAFQGQYSRFVNMPS</sequence>
<dbReference type="GO" id="GO:0016787">
    <property type="term" value="F:hydrolase activity"/>
    <property type="evidence" value="ECO:0007669"/>
    <property type="project" value="UniProtKB-KW"/>
</dbReference>
<dbReference type="CDD" id="cd00984">
    <property type="entry name" value="DnaB_C"/>
    <property type="match status" value="1"/>
</dbReference>
<organism evidence="14">
    <name type="scientific">freshwater metagenome</name>
    <dbReference type="NCBI Taxonomy" id="449393"/>
    <lineage>
        <taxon>unclassified sequences</taxon>
        <taxon>metagenomes</taxon>
        <taxon>ecological metagenomes</taxon>
    </lineage>
</organism>
<keyword evidence="6" id="KW-0347">Helicase</keyword>
<keyword evidence="2" id="KW-0639">Primosome</keyword>
<evidence type="ECO:0000256" key="11">
    <source>
        <dbReference type="ARBA" id="ARBA00048954"/>
    </source>
</evidence>
<dbReference type="Pfam" id="PF00772">
    <property type="entry name" value="DnaB"/>
    <property type="match status" value="1"/>
</dbReference>
<dbReference type="InterPro" id="IPR007693">
    <property type="entry name" value="DNA_helicase_DnaB-like_N"/>
</dbReference>
<accession>A0A6J6EET0</accession>
<dbReference type="InterPro" id="IPR007692">
    <property type="entry name" value="DNA_helicase_DnaB"/>
</dbReference>
<dbReference type="GO" id="GO:0003677">
    <property type="term" value="F:DNA binding"/>
    <property type="evidence" value="ECO:0007669"/>
    <property type="project" value="UniProtKB-KW"/>
</dbReference>
<dbReference type="GO" id="GO:0043139">
    <property type="term" value="F:5'-3' DNA helicase activity"/>
    <property type="evidence" value="ECO:0007669"/>
    <property type="project" value="UniProtKB-EC"/>
</dbReference>
<dbReference type="FunFam" id="1.10.860.10:FF:000001">
    <property type="entry name" value="Replicative DNA helicase"/>
    <property type="match status" value="1"/>
</dbReference>
<evidence type="ECO:0000256" key="1">
    <source>
        <dbReference type="ARBA" id="ARBA00008428"/>
    </source>
</evidence>
<dbReference type="PANTHER" id="PTHR30153:SF2">
    <property type="entry name" value="REPLICATIVE DNA HELICASE"/>
    <property type="match status" value="1"/>
</dbReference>